<accession>A0A2H6KIC4</accession>
<dbReference type="Proteomes" id="UP000236319">
    <property type="component" value="Unassembled WGS sequence"/>
</dbReference>
<name>A0A2H6KIC4_9APIC</name>
<feature type="coiled-coil region" evidence="1">
    <location>
        <begin position="79"/>
        <end position="106"/>
    </location>
</feature>
<sequence length="114" mass="13220">MKADKTYDNVVKGCLKIKGKAITKNKKIVEVEATKPKDVIFVEKTKTERQIVPDDDLQAKIQRVIANDSLTPSEKTFRIVQLQRNAKKIEDQLKKTHRERVEMFNEKLSKLSPR</sequence>
<keyword evidence="1" id="KW-0175">Coiled coil</keyword>
<organism evidence="2 3">
    <name type="scientific">Babesia ovata</name>
    <dbReference type="NCBI Taxonomy" id="189622"/>
    <lineage>
        <taxon>Eukaryota</taxon>
        <taxon>Sar</taxon>
        <taxon>Alveolata</taxon>
        <taxon>Apicomplexa</taxon>
        <taxon>Aconoidasida</taxon>
        <taxon>Piroplasmida</taxon>
        <taxon>Babesiidae</taxon>
        <taxon>Babesia</taxon>
    </lineage>
</organism>
<dbReference type="VEuPathDB" id="PiroplasmaDB:BOVATA_042280"/>
<dbReference type="AlphaFoldDB" id="A0A2H6KIC4"/>
<dbReference type="PANTHER" id="PTHR13282">
    <property type="entry name" value="PROTEIN FAM32A"/>
    <property type="match status" value="1"/>
</dbReference>
<evidence type="ECO:0000313" key="3">
    <source>
        <dbReference type="Proteomes" id="UP000236319"/>
    </source>
</evidence>
<dbReference type="PANTHER" id="PTHR13282:SF6">
    <property type="entry name" value="PROTEIN FAM32A"/>
    <property type="match status" value="1"/>
</dbReference>
<dbReference type="EMBL" id="BDSA01000006">
    <property type="protein sequence ID" value="GBE62735.1"/>
    <property type="molecule type" value="Genomic_DNA"/>
</dbReference>
<dbReference type="RefSeq" id="XP_028868978.1">
    <property type="nucleotide sequence ID" value="XM_029013145.1"/>
</dbReference>
<dbReference type="OrthoDB" id="361858at2759"/>
<proteinExistence type="predicted"/>
<reference evidence="2 3" key="1">
    <citation type="journal article" date="2017" name="BMC Genomics">
        <title>Whole-genome assembly of Babesia ovata and comparative genomics between closely related pathogens.</title>
        <authorList>
            <person name="Yamagishi J."/>
            <person name="Asada M."/>
            <person name="Hakimi H."/>
            <person name="Tanaka T.Q."/>
            <person name="Sugimoto C."/>
            <person name="Kawazu S."/>
        </authorList>
    </citation>
    <scope>NUCLEOTIDE SEQUENCE [LARGE SCALE GENOMIC DNA]</scope>
    <source>
        <strain evidence="2 3">Miyake</strain>
    </source>
</reference>
<dbReference type="GO" id="GO:0005730">
    <property type="term" value="C:nucleolus"/>
    <property type="evidence" value="ECO:0007669"/>
    <property type="project" value="TreeGrafter"/>
</dbReference>
<protein>
    <submittedName>
        <fullName evidence="2">7-dehydrocholesterol reductase</fullName>
    </submittedName>
</protein>
<dbReference type="GeneID" id="39876505"/>
<evidence type="ECO:0000313" key="2">
    <source>
        <dbReference type="EMBL" id="GBE62735.1"/>
    </source>
</evidence>
<keyword evidence="3" id="KW-1185">Reference proteome</keyword>
<evidence type="ECO:0000256" key="1">
    <source>
        <dbReference type="SAM" id="Coils"/>
    </source>
</evidence>
<gene>
    <name evidence="2" type="ORF">BOVATA_042280</name>
</gene>
<comment type="caution">
    <text evidence="2">The sequence shown here is derived from an EMBL/GenBank/DDBJ whole genome shotgun (WGS) entry which is preliminary data.</text>
</comment>
<dbReference type="Pfam" id="PF08555">
    <property type="entry name" value="FAM32A"/>
    <property type="match status" value="1"/>
</dbReference>
<dbReference type="InterPro" id="IPR013865">
    <property type="entry name" value="FAM32A"/>
</dbReference>